<evidence type="ECO:0000256" key="3">
    <source>
        <dbReference type="ARBA" id="ARBA00023172"/>
    </source>
</evidence>
<feature type="domain" description="Tyr recombinase" evidence="4">
    <location>
        <begin position="167"/>
        <end position="365"/>
    </location>
</feature>
<accession>A0A1I5IKC2</accession>
<keyword evidence="3" id="KW-0233">DNA recombination</keyword>
<dbReference type="EMBL" id="FOWC01000002">
    <property type="protein sequence ID" value="SFO60894.1"/>
    <property type="molecule type" value="Genomic_DNA"/>
</dbReference>
<dbReference type="Gene3D" id="1.10.443.10">
    <property type="entry name" value="Intergrase catalytic core"/>
    <property type="match status" value="1"/>
</dbReference>
<evidence type="ECO:0000259" key="4">
    <source>
        <dbReference type="PROSITE" id="PS51898"/>
    </source>
</evidence>
<evidence type="ECO:0000313" key="6">
    <source>
        <dbReference type="Proteomes" id="UP000199137"/>
    </source>
</evidence>
<organism evidence="5 6">
    <name type="scientific">Amycolatopsis rubida</name>
    <dbReference type="NCBI Taxonomy" id="112413"/>
    <lineage>
        <taxon>Bacteria</taxon>
        <taxon>Bacillati</taxon>
        <taxon>Actinomycetota</taxon>
        <taxon>Actinomycetes</taxon>
        <taxon>Pseudonocardiales</taxon>
        <taxon>Pseudonocardiaceae</taxon>
        <taxon>Amycolatopsis</taxon>
    </lineage>
</organism>
<dbReference type="InterPro" id="IPR002104">
    <property type="entry name" value="Integrase_catalytic"/>
</dbReference>
<dbReference type="STRING" id="112413.SAMN05421854_102519"/>
<dbReference type="Pfam" id="PF00589">
    <property type="entry name" value="Phage_integrase"/>
    <property type="match status" value="1"/>
</dbReference>
<dbReference type="InterPro" id="IPR010998">
    <property type="entry name" value="Integrase_recombinase_N"/>
</dbReference>
<dbReference type="GO" id="GO:0015074">
    <property type="term" value="P:DNA integration"/>
    <property type="evidence" value="ECO:0007669"/>
    <property type="project" value="InterPro"/>
</dbReference>
<dbReference type="GO" id="GO:0003677">
    <property type="term" value="F:DNA binding"/>
    <property type="evidence" value="ECO:0007669"/>
    <property type="project" value="UniProtKB-KW"/>
</dbReference>
<keyword evidence="2" id="KW-0238">DNA-binding</keyword>
<dbReference type="SUPFAM" id="SSF56349">
    <property type="entry name" value="DNA breaking-rejoining enzymes"/>
    <property type="match status" value="1"/>
</dbReference>
<dbReference type="InterPro" id="IPR011010">
    <property type="entry name" value="DNA_brk_join_enz"/>
</dbReference>
<dbReference type="Gene3D" id="1.10.150.130">
    <property type="match status" value="1"/>
</dbReference>
<dbReference type="Proteomes" id="UP000199137">
    <property type="component" value="Unassembled WGS sequence"/>
</dbReference>
<dbReference type="InterPro" id="IPR013762">
    <property type="entry name" value="Integrase-like_cat_sf"/>
</dbReference>
<protein>
    <submittedName>
        <fullName evidence="5">Site-specific recombinase XerD</fullName>
    </submittedName>
</protein>
<dbReference type="PANTHER" id="PTHR30349:SF64">
    <property type="entry name" value="PROPHAGE INTEGRASE INTD-RELATED"/>
    <property type="match status" value="1"/>
</dbReference>
<sequence>MASTRKLPSGRYQGRYRDAAGVDQSAGTFTQEAQALREAGRREAESREPGALDVKGAKIQWGAWFDLWHGSRSLAFATDENYRSIAGNWLMKEWSTTRLADITPMSIERWKKKLTTPKKRGEKPPCPPWTFRSALMLLKTSLNAAVDDKRLASSPAKSVEYPDLPQGLERYLTPDEVDAITWALDGPNALLVRLGVETGLRFGEIAGLHWHRLDLKRGAIRVVEKFDQKSYMIDPVPKDKEERTVPLPSDLVGKLIAHRDHTEQRATCGLVHRVGECQGDILFRGARGAPLKSNDWGKTIWRKALDRAGIEGRVRPHDMRHTYASWLIQEGVSLPEIARVMGHSDVEVTQRYAHLSDDGFETVRTALERRTGQSPTDEPDPSADVAALARRLAAVETALAELTAGRATPFATGAGLTGLIPADSMITEQAV</sequence>
<dbReference type="AlphaFoldDB" id="A0A1I5IKC2"/>
<reference evidence="5 6" key="1">
    <citation type="submission" date="2016-10" db="EMBL/GenBank/DDBJ databases">
        <authorList>
            <person name="de Groot N.N."/>
        </authorList>
    </citation>
    <scope>NUCLEOTIDE SEQUENCE [LARGE SCALE GENOMIC DNA]</scope>
    <source>
        <strain evidence="5 6">DSM 44637</strain>
    </source>
</reference>
<proteinExistence type="inferred from homology"/>
<gene>
    <name evidence="5" type="ORF">SAMN05421854_102519</name>
</gene>
<comment type="similarity">
    <text evidence="1">Belongs to the 'phage' integrase family.</text>
</comment>
<dbReference type="GO" id="GO:0006310">
    <property type="term" value="P:DNA recombination"/>
    <property type="evidence" value="ECO:0007669"/>
    <property type="project" value="UniProtKB-KW"/>
</dbReference>
<dbReference type="InterPro" id="IPR050090">
    <property type="entry name" value="Tyrosine_recombinase_XerCD"/>
</dbReference>
<dbReference type="CDD" id="cd00796">
    <property type="entry name" value="INT_Rci_Hp1_C"/>
    <property type="match status" value="1"/>
</dbReference>
<evidence type="ECO:0000256" key="2">
    <source>
        <dbReference type="ARBA" id="ARBA00023125"/>
    </source>
</evidence>
<dbReference type="RefSeq" id="WP_167545269.1">
    <property type="nucleotide sequence ID" value="NZ_FOWC01000002.1"/>
</dbReference>
<dbReference type="PROSITE" id="PS51898">
    <property type="entry name" value="TYR_RECOMBINASE"/>
    <property type="match status" value="1"/>
</dbReference>
<dbReference type="PANTHER" id="PTHR30349">
    <property type="entry name" value="PHAGE INTEGRASE-RELATED"/>
    <property type="match status" value="1"/>
</dbReference>
<name>A0A1I5IKC2_9PSEU</name>
<evidence type="ECO:0000256" key="1">
    <source>
        <dbReference type="ARBA" id="ARBA00008857"/>
    </source>
</evidence>
<evidence type="ECO:0000313" key="5">
    <source>
        <dbReference type="EMBL" id="SFO60894.1"/>
    </source>
</evidence>